<dbReference type="AlphaFoldDB" id="F5YFS5"/>
<feature type="domain" description="FIST C-domain" evidence="1">
    <location>
        <begin position="226"/>
        <end position="358"/>
    </location>
</feature>
<dbReference type="InterPro" id="IPR019494">
    <property type="entry name" value="FIST_C"/>
</dbReference>
<dbReference type="Pfam" id="PF08495">
    <property type="entry name" value="FIST"/>
    <property type="match status" value="1"/>
</dbReference>
<dbReference type="STRING" id="545695.TREAZ_2443"/>
<reference evidence="3" key="1">
    <citation type="submission" date="2009-12" db="EMBL/GenBank/DDBJ databases">
        <title>Complete sequence of Treponema azotonutricium strain ZAS-9.</title>
        <authorList>
            <person name="Tetu S.G."/>
            <person name="Matson E."/>
            <person name="Ren Q."/>
            <person name="Seshadri R."/>
            <person name="Elbourne L."/>
            <person name="Hassan K.A."/>
            <person name="Durkin A."/>
            <person name="Radune D."/>
            <person name="Mohamoud Y."/>
            <person name="Shay R."/>
            <person name="Jin S."/>
            <person name="Zhang X."/>
            <person name="Lucey K."/>
            <person name="Ballor N.R."/>
            <person name="Ottesen E."/>
            <person name="Rosenthal R."/>
            <person name="Allen A."/>
            <person name="Leadbetter J.R."/>
            <person name="Paulsen I.T."/>
        </authorList>
    </citation>
    <scope>NUCLEOTIDE SEQUENCE [LARGE SCALE GENOMIC DNA]</scope>
    <source>
        <strain evidence="3">ATCC BAA-888 / DSM 13862 / ZAS-9</strain>
    </source>
</reference>
<proteinExistence type="predicted"/>
<dbReference type="InterPro" id="IPR013702">
    <property type="entry name" value="FIST_domain_N"/>
</dbReference>
<reference evidence="2 3" key="2">
    <citation type="journal article" date="2011" name="ISME J.">
        <title>RNA-seq reveals cooperative metabolic interactions between two termite-gut spirochete species in co-culture.</title>
        <authorList>
            <person name="Rosenthal A.Z."/>
            <person name="Matson E.G."/>
            <person name="Eldar A."/>
            <person name="Leadbetter J.R."/>
        </authorList>
    </citation>
    <scope>NUCLEOTIDE SEQUENCE [LARGE SCALE GENOMIC DNA]</scope>
    <source>
        <strain evidence="3">ATCC BAA-888 / DSM 13862 / ZAS-9</strain>
    </source>
</reference>
<dbReference type="Pfam" id="PF10442">
    <property type="entry name" value="FIST_C"/>
    <property type="match status" value="1"/>
</dbReference>
<evidence type="ECO:0000259" key="1">
    <source>
        <dbReference type="SMART" id="SM01204"/>
    </source>
</evidence>
<gene>
    <name evidence="2" type="ordered locus">TREAZ_2443</name>
</gene>
<protein>
    <recommendedName>
        <fullName evidence="1">FIST C-domain domain-containing protein</fullName>
    </recommendedName>
</protein>
<dbReference type="EMBL" id="CP001841">
    <property type="protein sequence ID" value="AEF80987.1"/>
    <property type="molecule type" value="Genomic_DNA"/>
</dbReference>
<name>F5YFS5_LEAAZ</name>
<organism evidence="2 3">
    <name type="scientific">Leadbettera azotonutricia (strain ATCC BAA-888 / DSM 13862 / ZAS-9)</name>
    <name type="common">Treponema azotonutricium</name>
    <dbReference type="NCBI Taxonomy" id="545695"/>
    <lineage>
        <taxon>Bacteria</taxon>
        <taxon>Pseudomonadati</taxon>
        <taxon>Spirochaetota</taxon>
        <taxon>Spirochaetia</taxon>
        <taxon>Spirochaetales</taxon>
        <taxon>Breznakiellaceae</taxon>
        <taxon>Leadbettera</taxon>
    </lineage>
</organism>
<keyword evidence="3" id="KW-1185">Reference proteome</keyword>
<dbReference type="OrthoDB" id="9770435at2"/>
<dbReference type="InParanoid" id="F5YFS5"/>
<sequence length="379" mass="41127">MIKMLTAYCTEIDDVDGAITDILSQIDTTKLLANSVGLLSCHYEFIDSGVVAALQERLPFDILGYTTMASAARGQYSVYSLAFTVLTSDDVSFSTAVSRPLSEFDYKNPIRDAYGEALSKLKMKPAFIISYLPFVSTLSGAVTLECFDKVAKGIPIWGTVACNYTGAPEKCQILYKGKGEQHALAMLLLSGHIKPNFFTASLPARSVRTYKALITESEGCILKKVNGIRLRDYFAASGFSEGAEIGTIPLMVDYGDGNAVALAIYRFNEDGSAIMGGKVPEGASVSIGLINREGIMETTQKTLEQILSGVSSQGLLMCPCEGRYQLMAGDDEIKLIIEKMGDKLPYALGYSGGELCPSLDREGIYHNRLHNYSLIICSF</sequence>
<accession>F5YFS5</accession>
<dbReference type="HOGENOM" id="CLU_713598_0_0_12"/>
<evidence type="ECO:0000313" key="2">
    <source>
        <dbReference type="EMBL" id="AEF80987.1"/>
    </source>
</evidence>
<dbReference type="SMART" id="SM01204">
    <property type="entry name" value="FIST_C"/>
    <property type="match status" value="1"/>
</dbReference>
<dbReference type="Proteomes" id="UP000009222">
    <property type="component" value="Chromosome"/>
</dbReference>
<dbReference type="RefSeq" id="WP_015713076.1">
    <property type="nucleotide sequence ID" value="NC_015577.1"/>
</dbReference>
<evidence type="ECO:0000313" key="3">
    <source>
        <dbReference type="Proteomes" id="UP000009222"/>
    </source>
</evidence>
<dbReference type="KEGG" id="taz:TREAZ_2443"/>